<protein>
    <recommendedName>
        <fullName evidence="5">Alanine racemase</fullName>
        <ecNumber evidence="5">5.1.1.1</ecNumber>
    </recommendedName>
</protein>
<sequence>MATATVEQKLEVDKLSTWLEINRDAVTHNLDRIYRWIMPGAEILAVIKSNAYGHGLIEIARAAADHAAYFGVSHISEALVLRQLYLEKPILLFGIPPERDVETAIRSKITLSVSSLSEAELISNIANKLSKSVNVHIKIDTGMGRLGIRWPEAVSNIRQIAALDSIHLEGIYTHFPEGASDQDSFTMQQIKVFMDIIDEASGKGIHFAYRHAANSLGILNYKESHLNLVRPGITLYGIKPSSGMMSKIPLKPVLSWRARIILVKKLKTGESTGYNRLYKASHDTTIGILPVGYSHGYPFALSNRGLVLYRGKRYPIAGQVSMDYVAVDFGADMDDIHAGEVVTLLGSDGDDAVTAEILAERAGTIPYVIVTQLNLALPRFLV</sequence>
<dbReference type="EMBL" id="MHFR01000032">
    <property type="protein sequence ID" value="OGW98502.1"/>
    <property type="molecule type" value="Genomic_DNA"/>
</dbReference>
<dbReference type="Proteomes" id="UP000178187">
    <property type="component" value="Unassembled WGS sequence"/>
</dbReference>
<evidence type="ECO:0000256" key="3">
    <source>
        <dbReference type="ARBA" id="ARBA00022898"/>
    </source>
</evidence>
<name>A0A1G1L031_9BACT</name>
<dbReference type="GO" id="GO:0005829">
    <property type="term" value="C:cytosol"/>
    <property type="evidence" value="ECO:0007669"/>
    <property type="project" value="TreeGrafter"/>
</dbReference>
<dbReference type="PANTHER" id="PTHR30511">
    <property type="entry name" value="ALANINE RACEMASE"/>
    <property type="match status" value="1"/>
</dbReference>
<comment type="pathway">
    <text evidence="5">Amino-acid biosynthesis; D-alanine biosynthesis; D-alanine from L-alanine: step 1/1.</text>
</comment>
<evidence type="ECO:0000256" key="6">
    <source>
        <dbReference type="PIRSR" id="PIRSR600821-50"/>
    </source>
</evidence>
<keyword evidence="3 5" id="KW-0663">Pyridoxal phosphate</keyword>
<dbReference type="SUPFAM" id="SSF51419">
    <property type="entry name" value="PLP-binding barrel"/>
    <property type="match status" value="1"/>
</dbReference>
<comment type="cofactor">
    <cofactor evidence="2 5 6">
        <name>pyridoxal 5'-phosphate</name>
        <dbReference type="ChEBI" id="CHEBI:597326"/>
    </cofactor>
</comment>
<reference evidence="9 10" key="1">
    <citation type="journal article" date="2016" name="Nat. Commun.">
        <title>Thousands of microbial genomes shed light on interconnected biogeochemical processes in an aquifer system.</title>
        <authorList>
            <person name="Anantharaman K."/>
            <person name="Brown C.T."/>
            <person name="Hug L.A."/>
            <person name="Sharon I."/>
            <person name="Castelle C.J."/>
            <person name="Probst A.J."/>
            <person name="Thomas B.C."/>
            <person name="Singh A."/>
            <person name="Wilkins M.J."/>
            <person name="Karaoz U."/>
            <person name="Brodie E.L."/>
            <person name="Williams K.H."/>
            <person name="Hubbard S.S."/>
            <person name="Banfield J.F."/>
        </authorList>
    </citation>
    <scope>NUCLEOTIDE SEQUENCE [LARGE SCALE GENOMIC DNA]</scope>
</reference>
<evidence type="ECO:0000313" key="9">
    <source>
        <dbReference type="EMBL" id="OGW98502.1"/>
    </source>
</evidence>
<dbReference type="Gene3D" id="2.40.37.10">
    <property type="entry name" value="Lyase, Ornithine Decarboxylase, Chain A, domain 1"/>
    <property type="match status" value="1"/>
</dbReference>
<dbReference type="Gene3D" id="3.20.20.10">
    <property type="entry name" value="Alanine racemase"/>
    <property type="match status" value="1"/>
</dbReference>
<dbReference type="Pfam" id="PF01168">
    <property type="entry name" value="Ala_racemase_N"/>
    <property type="match status" value="1"/>
</dbReference>
<comment type="similarity">
    <text evidence="5">Belongs to the alanine racemase family.</text>
</comment>
<evidence type="ECO:0000256" key="2">
    <source>
        <dbReference type="ARBA" id="ARBA00001933"/>
    </source>
</evidence>
<dbReference type="FunFam" id="3.20.20.10:FF:000002">
    <property type="entry name" value="Alanine racemase"/>
    <property type="match status" value="1"/>
</dbReference>
<feature type="modified residue" description="N6-(pyridoxal phosphate)lysine" evidence="5 6">
    <location>
        <position position="48"/>
    </location>
</feature>
<dbReference type="GO" id="GO:0030170">
    <property type="term" value="F:pyridoxal phosphate binding"/>
    <property type="evidence" value="ECO:0007669"/>
    <property type="project" value="UniProtKB-UniRule"/>
</dbReference>
<dbReference type="HAMAP" id="MF_01201">
    <property type="entry name" value="Ala_racemase"/>
    <property type="match status" value="1"/>
</dbReference>
<dbReference type="GO" id="GO:0008784">
    <property type="term" value="F:alanine racemase activity"/>
    <property type="evidence" value="ECO:0007669"/>
    <property type="project" value="UniProtKB-UniRule"/>
</dbReference>
<dbReference type="PROSITE" id="PS00395">
    <property type="entry name" value="ALANINE_RACEMASE"/>
    <property type="match status" value="1"/>
</dbReference>
<feature type="domain" description="Alanine racemase C-terminal" evidence="8">
    <location>
        <begin position="253"/>
        <end position="382"/>
    </location>
</feature>
<dbReference type="CDD" id="cd00430">
    <property type="entry name" value="PLPDE_III_AR"/>
    <property type="match status" value="1"/>
</dbReference>
<dbReference type="PANTHER" id="PTHR30511:SF0">
    <property type="entry name" value="ALANINE RACEMASE, CATABOLIC-RELATED"/>
    <property type="match status" value="1"/>
</dbReference>
<keyword evidence="4 5" id="KW-0413">Isomerase</keyword>
<comment type="function">
    <text evidence="5">Catalyzes the interconversion of L-alanine and D-alanine. May also act on other amino acids.</text>
</comment>
<dbReference type="Pfam" id="PF00842">
    <property type="entry name" value="Ala_racemase_C"/>
    <property type="match status" value="1"/>
</dbReference>
<evidence type="ECO:0000313" key="10">
    <source>
        <dbReference type="Proteomes" id="UP000178187"/>
    </source>
</evidence>
<organism evidence="9 10">
    <name type="scientific">Candidatus Danuiimicrobium aquiferis</name>
    <dbReference type="NCBI Taxonomy" id="1801832"/>
    <lineage>
        <taxon>Bacteria</taxon>
        <taxon>Pseudomonadati</taxon>
        <taxon>Candidatus Omnitrophota</taxon>
        <taxon>Candidatus Danuiimicrobium</taxon>
    </lineage>
</organism>
<dbReference type="SUPFAM" id="SSF50621">
    <property type="entry name" value="Alanine racemase C-terminal domain-like"/>
    <property type="match status" value="1"/>
</dbReference>
<dbReference type="AlphaFoldDB" id="A0A1G1L031"/>
<dbReference type="EC" id="5.1.1.1" evidence="5"/>
<feature type="active site" description="Proton acceptor; specific for L-alanine" evidence="5">
    <location>
        <position position="274"/>
    </location>
</feature>
<comment type="caution">
    <text evidence="9">The sequence shown here is derived from an EMBL/GenBank/DDBJ whole genome shotgun (WGS) entry which is preliminary data.</text>
</comment>
<evidence type="ECO:0000256" key="7">
    <source>
        <dbReference type="PIRSR" id="PIRSR600821-52"/>
    </source>
</evidence>
<dbReference type="InterPro" id="IPR000821">
    <property type="entry name" value="Ala_racemase"/>
</dbReference>
<evidence type="ECO:0000256" key="5">
    <source>
        <dbReference type="HAMAP-Rule" id="MF_01201"/>
    </source>
</evidence>
<dbReference type="UniPathway" id="UPA00042">
    <property type="reaction ID" value="UER00497"/>
</dbReference>
<dbReference type="InterPro" id="IPR001608">
    <property type="entry name" value="Ala_racemase_N"/>
</dbReference>
<feature type="active site" description="Proton acceptor; specific for D-alanine" evidence="5">
    <location>
        <position position="48"/>
    </location>
</feature>
<evidence type="ECO:0000259" key="8">
    <source>
        <dbReference type="SMART" id="SM01005"/>
    </source>
</evidence>
<proteinExistence type="inferred from homology"/>
<dbReference type="InterPro" id="IPR009006">
    <property type="entry name" value="Ala_racemase/Decarboxylase_C"/>
</dbReference>
<dbReference type="NCBIfam" id="TIGR00492">
    <property type="entry name" value="alr"/>
    <property type="match status" value="1"/>
</dbReference>
<dbReference type="PRINTS" id="PR00992">
    <property type="entry name" value="ALARACEMASE"/>
</dbReference>
<dbReference type="InterPro" id="IPR029066">
    <property type="entry name" value="PLP-binding_barrel"/>
</dbReference>
<comment type="catalytic activity">
    <reaction evidence="1 5">
        <text>L-alanine = D-alanine</text>
        <dbReference type="Rhea" id="RHEA:20249"/>
        <dbReference type="ChEBI" id="CHEBI:57416"/>
        <dbReference type="ChEBI" id="CHEBI:57972"/>
        <dbReference type="EC" id="5.1.1.1"/>
    </reaction>
</comment>
<gene>
    <name evidence="9" type="ORF">A3G33_08935</name>
</gene>
<feature type="binding site" evidence="5 7">
    <location>
        <position position="322"/>
    </location>
    <ligand>
        <name>substrate</name>
    </ligand>
</feature>
<dbReference type="InterPro" id="IPR020622">
    <property type="entry name" value="Ala_racemase_pyridoxalP-BS"/>
</dbReference>
<dbReference type="InterPro" id="IPR011079">
    <property type="entry name" value="Ala_racemase_C"/>
</dbReference>
<feature type="binding site" evidence="5 7">
    <location>
        <position position="145"/>
    </location>
    <ligand>
        <name>substrate</name>
    </ligand>
</feature>
<dbReference type="GO" id="GO:0030632">
    <property type="term" value="P:D-alanine biosynthetic process"/>
    <property type="evidence" value="ECO:0007669"/>
    <property type="project" value="UniProtKB-UniRule"/>
</dbReference>
<evidence type="ECO:0000256" key="4">
    <source>
        <dbReference type="ARBA" id="ARBA00023235"/>
    </source>
</evidence>
<dbReference type="SMART" id="SM01005">
    <property type="entry name" value="Ala_racemase_C"/>
    <property type="match status" value="1"/>
</dbReference>
<accession>A0A1G1L031</accession>
<evidence type="ECO:0000256" key="1">
    <source>
        <dbReference type="ARBA" id="ARBA00000316"/>
    </source>
</evidence>